<evidence type="ECO:0000256" key="4">
    <source>
        <dbReference type="ARBA" id="ARBA00023163"/>
    </source>
</evidence>
<dbReference type="OrthoDB" id="9803030at2"/>
<dbReference type="AlphaFoldDB" id="A0A418SP41"/>
<comment type="similarity">
    <text evidence="1">Belongs to the LysR transcriptional regulatory family.</text>
</comment>
<dbReference type="GO" id="GO:0005829">
    <property type="term" value="C:cytosol"/>
    <property type="evidence" value="ECO:0007669"/>
    <property type="project" value="TreeGrafter"/>
</dbReference>
<dbReference type="Pfam" id="PF03466">
    <property type="entry name" value="LysR_substrate"/>
    <property type="match status" value="1"/>
</dbReference>
<keyword evidence="4" id="KW-0804">Transcription</keyword>
<dbReference type="Proteomes" id="UP000284202">
    <property type="component" value="Unassembled WGS sequence"/>
</dbReference>
<comment type="caution">
    <text evidence="6">The sequence shown here is derived from an EMBL/GenBank/DDBJ whole genome shotgun (WGS) entry which is preliminary data.</text>
</comment>
<dbReference type="PANTHER" id="PTHR30419">
    <property type="entry name" value="HTH-TYPE TRANSCRIPTIONAL REGULATOR YBHD"/>
    <property type="match status" value="1"/>
</dbReference>
<evidence type="ECO:0000256" key="1">
    <source>
        <dbReference type="ARBA" id="ARBA00009437"/>
    </source>
</evidence>
<evidence type="ECO:0000313" key="7">
    <source>
        <dbReference type="Proteomes" id="UP000284202"/>
    </source>
</evidence>
<dbReference type="SUPFAM" id="SSF46785">
    <property type="entry name" value="Winged helix' DNA-binding domain"/>
    <property type="match status" value="1"/>
</dbReference>
<keyword evidence="7" id="KW-1185">Reference proteome</keyword>
<dbReference type="Pfam" id="PF00126">
    <property type="entry name" value="HTH_1"/>
    <property type="match status" value="1"/>
</dbReference>
<dbReference type="PANTHER" id="PTHR30419:SF8">
    <property type="entry name" value="NITROGEN ASSIMILATION TRANSCRIPTIONAL ACTIVATOR-RELATED"/>
    <property type="match status" value="1"/>
</dbReference>
<reference evidence="7" key="1">
    <citation type="submission" date="2018-09" db="EMBL/GenBank/DDBJ databases">
        <title>Acidovorax cavernicola nov. sp. isolated from Gruta de las Maravillas (Aracena, Spain).</title>
        <authorList>
            <person name="Jurado V."/>
            <person name="Gutierrez-Patricio S."/>
            <person name="Gonzalez-Pimentel J.L."/>
            <person name="Miller A.Z."/>
            <person name="Laiz L."/>
            <person name="Saiz-Jimenez C."/>
        </authorList>
    </citation>
    <scope>NUCLEOTIDE SEQUENCE [LARGE SCALE GENOMIC DNA]</scope>
    <source>
        <strain evidence="7">1011MAR3C25</strain>
    </source>
</reference>
<dbReference type="InterPro" id="IPR050950">
    <property type="entry name" value="HTH-type_LysR_regulators"/>
</dbReference>
<dbReference type="GO" id="GO:0003677">
    <property type="term" value="F:DNA binding"/>
    <property type="evidence" value="ECO:0007669"/>
    <property type="project" value="UniProtKB-KW"/>
</dbReference>
<dbReference type="SUPFAM" id="SSF53850">
    <property type="entry name" value="Periplasmic binding protein-like II"/>
    <property type="match status" value="1"/>
</dbReference>
<keyword evidence="2" id="KW-0805">Transcription regulation</keyword>
<keyword evidence="3" id="KW-0238">DNA-binding</keyword>
<gene>
    <name evidence="6" type="ORF">D3P04_18780</name>
</gene>
<feature type="domain" description="HTH lysR-type" evidence="5">
    <location>
        <begin position="10"/>
        <end position="67"/>
    </location>
</feature>
<dbReference type="EMBL" id="QZCG01000014">
    <property type="protein sequence ID" value="RJE82720.1"/>
    <property type="molecule type" value="Genomic_DNA"/>
</dbReference>
<dbReference type="InterPro" id="IPR005119">
    <property type="entry name" value="LysR_subst-bd"/>
</dbReference>
<evidence type="ECO:0000259" key="5">
    <source>
        <dbReference type="PROSITE" id="PS50931"/>
    </source>
</evidence>
<dbReference type="Gene3D" id="3.40.190.10">
    <property type="entry name" value="Periplasmic binding protein-like II"/>
    <property type="match status" value="2"/>
</dbReference>
<evidence type="ECO:0000256" key="2">
    <source>
        <dbReference type="ARBA" id="ARBA00023015"/>
    </source>
</evidence>
<protein>
    <submittedName>
        <fullName evidence="6">LysR family transcriptional regulator</fullName>
    </submittedName>
</protein>
<evidence type="ECO:0000256" key="3">
    <source>
        <dbReference type="ARBA" id="ARBA00023125"/>
    </source>
</evidence>
<dbReference type="InterPro" id="IPR000847">
    <property type="entry name" value="LysR_HTH_N"/>
</dbReference>
<accession>A0A418SP41</accession>
<dbReference type="RefSeq" id="WP_119751404.1">
    <property type="nucleotide sequence ID" value="NZ_QZCG01000014.1"/>
</dbReference>
<dbReference type="PROSITE" id="PS50931">
    <property type="entry name" value="HTH_LYSR"/>
    <property type="match status" value="1"/>
</dbReference>
<dbReference type="Gene3D" id="1.10.10.10">
    <property type="entry name" value="Winged helix-like DNA-binding domain superfamily/Winged helix DNA-binding domain"/>
    <property type="match status" value="1"/>
</dbReference>
<evidence type="ECO:0000313" key="6">
    <source>
        <dbReference type="EMBL" id="RJE82720.1"/>
    </source>
</evidence>
<sequence length="315" mass="34600">MSYPNTHSLLKPVQLRLIQEIAQHGQLQMASEACGMTQPAASRMLAGIEQKIGARLFLRQPKGMEPTEIGLSVLRRAQAILREYGSMASDIREMKGGEAGSVRIGAVTGPAVDIVVSAIREVKATSPKAEITVDVQPSRELLTYLAAGEMDLALARILPEFDSKDFNIREMSGERVRFLVRAGHPMTRHDPVTLTQLLEYEWIMQTRGAPIREATLAAFAGVGIPEPTRVVNSASLLFTIAYLSNSDAVSPLSEELARMLTHPPINAGFSVLRTPHDIRVSPYYLLSLRRRVLTPLAQRLQSTIIRLSDKRPGSG</sequence>
<dbReference type="GO" id="GO:0003700">
    <property type="term" value="F:DNA-binding transcription factor activity"/>
    <property type="evidence" value="ECO:0007669"/>
    <property type="project" value="InterPro"/>
</dbReference>
<organism evidence="6 7">
    <name type="scientific">Paracoccus onubensis</name>
    <dbReference type="NCBI Taxonomy" id="1675788"/>
    <lineage>
        <taxon>Bacteria</taxon>
        <taxon>Pseudomonadati</taxon>
        <taxon>Pseudomonadota</taxon>
        <taxon>Alphaproteobacteria</taxon>
        <taxon>Rhodobacterales</taxon>
        <taxon>Paracoccaceae</taxon>
        <taxon>Paracoccus</taxon>
    </lineage>
</organism>
<dbReference type="InterPro" id="IPR036388">
    <property type="entry name" value="WH-like_DNA-bd_sf"/>
</dbReference>
<proteinExistence type="inferred from homology"/>
<name>A0A418SP41_9RHOB</name>
<dbReference type="InterPro" id="IPR036390">
    <property type="entry name" value="WH_DNA-bd_sf"/>
</dbReference>